<proteinExistence type="predicted"/>
<evidence type="ECO:0000313" key="2">
    <source>
        <dbReference type="EMBL" id="MBM6399402.1"/>
    </source>
</evidence>
<feature type="compositionally biased region" description="Low complexity" evidence="1">
    <location>
        <begin position="481"/>
        <end position="496"/>
    </location>
</feature>
<comment type="caution">
    <text evidence="2">The sequence shown here is derived from an EMBL/GenBank/DDBJ whole genome shotgun (WGS) entry which is preliminary data.</text>
</comment>
<dbReference type="InterPro" id="IPR011249">
    <property type="entry name" value="Metalloenz_LuxS/M16"/>
</dbReference>
<dbReference type="SUPFAM" id="SSF63411">
    <property type="entry name" value="LuxS/MPP-like metallohydrolase"/>
    <property type="match status" value="1"/>
</dbReference>
<gene>
    <name evidence="2" type="ORF">JQN70_03295</name>
</gene>
<dbReference type="EMBL" id="JAFDVD010000004">
    <property type="protein sequence ID" value="MBM6399402.1"/>
    <property type="molecule type" value="Genomic_DNA"/>
</dbReference>
<sequence>MTAVHETRVCGLPALHAPRDDGGCAAGLVFRVGGADENLAVRGVTHLVEHLALRAAGLEAVHRYRALDDVVTSFSAEGSPEHVADVLNTVCGALRRPPLEHLEEARDALRAEEEARPDAQVRAAAMMRWGATGRGLASYPEIGLDGLDEDLVGIWASAAFTQANVVLWVSGREAPYGLDLALPQGDLPPLPDTAPVLPRTPAWFAVPGTDVVQLTGLVPRGPAADVLGRLLQRALAHELAPSGATAQVRVEAHDARSALVRVLATGTPHLRDGLAGAVVDALARVRWGRLGAGDREAVTLAEHDADRPDHDPALLEARAVDHLLGRPTPSRAERVAALHAVSADAVRAAAEALHDSALVQVPTPGLDWAGLSAVPASSSSAVEGREHPVRGGGRTTLVIGVEGVTLRSAAGLVTVRYRDLAAMESFADGGRWLVGRDGFRVHVEPTVYELGPDEVARIDEAVDAARVVRLPARTADRLPRPAEAPAAARRGLAGRLAGRRGRRG</sequence>
<dbReference type="Proteomes" id="UP001430172">
    <property type="component" value="Unassembled WGS sequence"/>
</dbReference>
<dbReference type="RefSeq" id="WP_204129886.1">
    <property type="nucleotide sequence ID" value="NZ_JAFDVD010000004.1"/>
</dbReference>
<accession>A0ABS2CHQ9</accession>
<protein>
    <submittedName>
        <fullName evidence="2">Insulinase family protein</fullName>
    </submittedName>
</protein>
<reference evidence="2" key="1">
    <citation type="submission" date="2021-02" db="EMBL/GenBank/DDBJ databases">
        <title>Phycicoccus sp. MQZ13P-5T, whole genome shotgun sequence.</title>
        <authorList>
            <person name="Tuo L."/>
        </authorList>
    </citation>
    <scope>NUCLEOTIDE SEQUENCE</scope>
    <source>
        <strain evidence="2">MQZ13P-5</strain>
    </source>
</reference>
<feature type="region of interest" description="Disordered" evidence="1">
    <location>
        <begin position="479"/>
        <end position="504"/>
    </location>
</feature>
<evidence type="ECO:0000313" key="3">
    <source>
        <dbReference type="Proteomes" id="UP001430172"/>
    </source>
</evidence>
<organism evidence="2 3">
    <name type="scientific">Phycicoccus sonneratiae</name>
    <dbReference type="NCBI Taxonomy" id="2807628"/>
    <lineage>
        <taxon>Bacteria</taxon>
        <taxon>Bacillati</taxon>
        <taxon>Actinomycetota</taxon>
        <taxon>Actinomycetes</taxon>
        <taxon>Micrococcales</taxon>
        <taxon>Intrasporangiaceae</taxon>
        <taxon>Phycicoccus</taxon>
    </lineage>
</organism>
<keyword evidence="3" id="KW-1185">Reference proteome</keyword>
<evidence type="ECO:0000256" key="1">
    <source>
        <dbReference type="SAM" id="MobiDB-lite"/>
    </source>
</evidence>
<name>A0ABS2CHQ9_9MICO</name>